<evidence type="ECO:0000256" key="3">
    <source>
        <dbReference type="PROSITE-ProRule" id="PRU00182"/>
    </source>
</evidence>
<sequence>MSGTRLDVALAERGLASSRTHAAALVAEGRVRVNGRAAAKPGARVSPEDVVEVVEGATPDFVSRAGQKLYGALGALPGVSVAGRRCLDAGASTGGFTDVLLRAGAGRVVAVDVGHGQLVDSLRADSRVDVHEGLNVRALTPEMIGGPVDVTVGDLSFISLTLVLGPLAGATVPGGDLVLMIKPQFEAGRERVRGGVVRDPLAREAAVRRVLEAGERHGLALSAVAPSPLPGQDGNREYFAHWVRGTAGVDDDAPAAADTRPAAEAGPRTPGNAQGAGRMIDVTEALAQLRSAGAFDAPPG</sequence>
<dbReference type="AlphaFoldDB" id="A0AAE3YIR9"/>
<dbReference type="InterPro" id="IPR047048">
    <property type="entry name" value="TlyA"/>
</dbReference>
<dbReference type="SUPFAM" id="SSF55174">
    <property type="entry name" value="Alpha-L RNA-binding motif"/>
    <property type="match status" value="1"/>
</dbReference>
<keyword evidence="1 3" id="KW-0694">RNA-binding</keyword>
<dbReference type="GO" id="GO:0032259">
    <property type="term" value="P:methylation"/>
    <property type="evidence" value="ECO:0007669"/>
    <property type="project" value="UniProtKB-KW"/>
</dbReference>
<dbReference type="SUPFAM" id="SSF53335">
    <property type="entry name" value="S-adenosyl-L-methionine-dependent methyltransferases"/>
    <property type="match status" value="1"/>
</dbReference>
<dbReference type="InterPro" id="IPR036986">
    <property type="entry name" value="S4_RNA-bd_sf"/>
</dbReference>
<dbReference type="EC" id="2.1.1.227" evidence="6"/>
<reference evidence="6" key="1">
    <citation type="submission" date="2023-07" db="EMBL/GenBank/DDBJ databases">
        <title>Sequencing the genomes of 1000 actinobacteria strains.</title>
        <authorList>
            <person name="Klenk H.-P."/>
        </authorList>
    </citation>
    <scope>NUCLEOTIDE SEQUENCE</scope>
    <source>
        <strain evidence="6">DSM 13988</strain>
    </source>
</reference>
<dbReference type="NCBIfam" id="TIGR00478">
    <property type="entry name" value="tly"/>
    <property type="match status" value="1"/>
</dbReference>
<dbReference type="CDD" id="cd02440">
    <property type="entry name" value="AdoMet_MTases"/>
    <property type="match status" value="1"/>
</dbReference>
<dbReference type="InterPro" id="IPR029063">
    <property type="entry name" value="SAM-dependent_MTases_sf"/>
</dbReference>
<keyword evidence="6" id="KW-0489">Methyltransferase</keyword>
<dbReference type="EMBL" id="JAVDUI010000001">
    <property type="protein sequence ID" value="MDR6892723.1"/>
    <property type="molecule type" value="Genomic_DNA"/>
</dbReference>
<accession>A0AAE3YIR9</accession>
<dbReference type="SMART" id="SM00363">
    <property type="entry name" value="S4"/>
    <property type="match status" value="1"/>
</dbReference>
<dbReference type="PANTHER" id="PTHR32319">
    <property type="entry name" value="BACTERIAL HEMOLYSIN-LIKE PROTEIN"/>
    <property type="match status" value="1"/>
</dbReference>
<proteinExistence type="inferred from homology"/>
<evidence type="ECO:0000256" key="4">
    <source>
        <dbReference type="SAM" id="MobiDB-lite"/>
    </source>
</evidence>
<feature type="compositionally biased region" description="Low complexity" evidence="4">
    <location>
        <begin position="254"/>
        <end position="267"/>
    </location>
</feature>
<dbReference type="Pfam" id="PF01479">
    <property type="entry name" value="S4"/>
    <property type="match status" value="1"/>
</dbReference>
<evidence type="ECO:0000313" key="6">
    <source>
        <dbReference type="EMBL" id="MDR6892723.1"/>
    </source>
</evidence>
<protein>
    <submittedName>
        <fullName evidence="6">23S rRNA (Cytidine1920-2'-O)/16S rRNA (Cytidine1409-2'-O)-methyltransferase</fullName>
        <ecNumber evidence="6">2.1.1.226</ecNumber>
        <ecNumber evidence="6">2.1.1.227</ecNumber>
    </submittedName>
</protein>
<dbReference type="CDD" id="cd00165">
    <property type="entry name" value="S4"/>
    <property type="match status" value="1"/>
</dbReference>
<dbReference type="InterPro" id="IPR002942">
    <property type="entry name" value="S4_RNA-bd"/>
</dbReference>
<dbReference type="GO" id="GO:0003723">
    <property type="term" value="F:RNA binding"/>
    <property type="evidence" value="ECO:0007669"/>
    <property type="project" value="UniProtKB-KW"/>
</dbReference>
<dbReference type="EC" id="2.1.1.226" evidence="6"/>
<evidence type="ECO:0000256" key="2">
    <source>
        <dbReference type="ARBA" id="ARBA00029460"/>
    </source>
</evidence>
<dbReference type="InterPro" id="IPR002877">
    <property type="entry name" value="RNA_MeTrfase_FtsJ_dom"/>
</dbReference>
<comment type="caution">
    <text evidence="6">The sequence shown here is derived from an EMBL/GenBank/DDBJ whole genome shotgun (WGS) entry which is preliminary data.</text>
</comment>
<evidence type="ECO:0000259" key="5">
    <source>
        <dbReference type="SMART" id="SM00363"/>
    </source>
</evidence>
<dbReference type="Gene3D" id="3.40.50.150">
    <property type="entry name" value="Vaccinia Virus protein VP39"/>
    <property type="match status" value="1"/>
</dbReference>
<organism evidence="6 7">
    <name type="scientific">Falsarthrobacter nasiphocae</name>
    <dbReference type="NCBI Taxonomy" id="189863"/>
    <lineage>
        <taxon>Bacteria</taxon>
        <taxon>Bacillati</taxon>
        <taxon>Actinomycetota</taxon>
        <taxon>Actinomycetes</taxon>
        <taxon>Micrococcales</taxon>
        <taxon>Micrococcaceae</taxon>
        <taxon>Falsarthrobacter</taxon>
    </lineage>
</organism>
<dbReference type="Gene3D" id="3.10.290.10">
    <property type="entry name" value="RNA-binding S4 domain"/>
    <property type="match status" value="1"/>
</dbReference>
<feature type="domain" description="RNA-binding S4" evidence="5">
    <location>
        <begin position="4"/>
        <end position="67"/>
    </location>
</feature>
<dbReference type="Proteomes" id="UP001247307">
    <property type="component" value="Unassembled WGS sequence"/>
</dbReference>
<gene>
    <name evidence="6" type="ORF">J2S35_001663</name>
</gene>
<dbReference type="PROSITE" id="PS50889">
    <property type="entry name" value="S4"/>
    <property type="match status" value="1"/>
</dbReference>
<keyword evidence="7" id="KW-1185">Reference proteome</keyword>
<dbReference type="GO" id="GO:0008168">
    <property type="term" value="F:methyltransferase activity"/>
    <property type="evidence" value="ECO:0007669"/>
    <property type="project" value="UniProtKB-KW"/>
</dbReference>
<dbReference type="InterPro" id="IPR004538">
    <property type="entry name" value="Hemolysin_A/TlyA"/>
</dbReference>
<comment type="similarity">
    <text evidence="2">Belongs to the TlyA family.</text>
</comment>
<evidence type="ECO:0000313" key="7">
    <source>
        <dbReference type="Proteomes" id="UP001247307"/>
    </source>
</evidence>
<name>A0AAE3YIR9_9MICC</name>
<dbReference type="PANTHER" id="PTHR32319:SF0">
    <property type="entry name" value="BACTERIAL HEMOLYSIN-LIKE PROTEIN"/>
    <property type="match status" value="1"/>
</dbReference>
<dbReference type="Pfam" id="PF01728">
    <property type="entry name" value="FtsJ"/>
    <property type="match status" value="1"/>
</dbReference>
<dbReference type="PIRSF" id="PIRSF005578">
    <property type="entry name" value="TlyA"/>
    <property type="match status" value="1"/>
</dbReference>
<evidence type="ECO:0000256" key="1">
    <source>
        <dbReference type="ARBA" id="ARBA00022884"/>
    </source>
</evidence>
<keyword evidence="6" id="KW-0808">Transferase</keyword>
<dbReference type="RefSeq" id="WP_309852192.1">
    <property type="nucleotide sequence ID" value="NZ_BAAAIU010000004.1"/>
</dbReference>
<feature type="region of interest" description="Disordered" evidence="4">
    <location>
        <begin position="250"/>
        <end position="276"/>
    </location>
</feature>